<dbReference type="InterPro" id="IPR013740">
    <property type="entry name" value="Redoxin"/>
</dbReference>
<proteinExistence type="inferred from homology"/>
<feature type="domain" description="Thioredoxin" evidence="6">
    <location>
        <begin position="37"/>
        <end position="179"/>
    </location>
</feature>
<dbReference type="Pfam" id="PF08534">
    <property type="entry name" value="Redoxin"/>
    <property type="match status" value="1"/>
</dbReference>
<protein>
    <submittedName>
        <fullName evidence="7">Cytochrome c biogenesis protein CcmG/thiol:disulfide interchange protein DsbE</fullName>
    </submittedName>
</protein>
<dbReference type="PANTHER" id="PTHR42852">
    <property type="entry name" value="THIOL:DISULFIDE INTERCHANGE PROTEIN DSBE"/>
    <property type="match status" value="1"/>
</dbReference>
<dbReference type="InterPro" id="IPR004799">
    <property type="entry name" value="Periplasmic_diS_OxRdtase_DsbE"/>
</dbReference>
<comment type="subcellular location">
    <subcellularLocation>
        <location evidence="1">Cell inner membrane</location>
        <topology evidence="1">Single-pass membrane protein</topology>
        <orientation evidence="1">Periplasmic side</orientation>
    </subcellularLocation>
</comment>
<evidence type="ECO:0000256" key="3">
    <source>
        <dbReference type="ARBA" id="ARBA00022748"/>
    </source>
</evidence>
<keyword evidence="5" id="KW-0676">Redox-active center</keyword>
<dbReference type="CDD" id="cd03010">
    <property type="entry name" value="TlpA_like_DsbE"/>
    <property type="match status" value="1"/>
</dbReference>
<dbReference type="Proteomes" id="UP000275394">
    <property type="component" value="Unassembled WGS sequence"/>
</dbReference>
<gene>
    <name evidence="7" type="ORF">EDC56_0183</name>
</gene>
<comment type="caution">
    <text evidence="7">The sequence shown here is derived from an EMBL/GenBank/DDBJ whole genome shotgun (WGS) entry which is preliminary data.</text>
</comment>
<dbReference type="InterPro" id="IPR017937">
    <property type="entry name" value="Thioredoxin_CS"/>
</dbReference>
<evidence type="ECO:0000256" key="4">
    <source>
        <dbReference type="ARBA" id="ARBA00023157"/>
    </source>
</evidence>
<evidence type="ECO:0000256" key="1">
    <source>
        <dbReference type="ARBA" id="ARBA00004383"/>
    </source>
</evidence>
<evidence type="ECO:0000313" key="7">
    <source>
        <dbReference type="EMBL" id="ROS04670.1"/>
    </source>
</evidence>
<dbReference type="InterPro" id="IPR050553">
    <property type="entry name" value="Thioredoxin_ResA/DsbE_sf"/>
</dbReference>
<keyword evidence="4" id="KW-1015">Disulfide bond</keyword>
<dbReference type="PROSITE" id="PS51352">
    <property type="entry name" value="THIOREDOXIN_2"/>
    <property type="match status" value="1"/>
</dbReference>
<reference evidence="7 8" key="1">
    <citation type="submission" date="2018-11" db="EMBL/GenBank/DDBJ databases">
        <title>Genomic Encyclopedia of Type Strains, Phase IV (KMG-IV): sequencing the most valuable type-strain genomes for metagenomic binning, comparative biology and taxonomic classification.</title>
        <authorList>
            <person name="Goeker M."/>
        </authorList>
    </citation>
    <scope>NUCLEOTIDE SEQUENCE [LARGE SCALE GENOMIC DNA]</scope>
    <source>
        <strain evidence="7 8">DSM 100316</strain>
    </source>
</reference>
<dbReference type="InterPro" id="IPR013766">
    <property type="entry name" value="Thioredoxin_domain"/>
</dbReference>
<evidence type="ECO:0000256" key="5">
    <source>
        <dbReference type="ARBA" id="ARBA00023284"/>
    </source>
</evidence>
<name>A0A3N2DXS5_9GAMM</name>
<dbReference type="GO" id="GO:0030288">
    <property type="term" value="C:outer membrane-bounded periplasmic space"/>
    <property type="evidence" value="ECO:0007669"/>
    <property type="project" value="InterPro"/>
</dbReference>
<accession>A0A3N2DXS5</accession>
<dbReference type="Gene3D" id="3.40.30.10">
    <property type="entry name" value="Glutaredoxin"/>
    <property type="match status" value="1"/>
</dbReference>
<dbReference type="NCBIfam" id="TIGR00385">
    <property type="entry name" value="dsbE"/>
    <property type="match status" value="1"/>
</dbReference>
<dbReference type="OrthoDB" id="9799347at2"/>
<dbReference type="GO" id="GO:0017004">
    <property type="term" value="P:cytochrome complex assembly"/>
    <property type="evidence" value="ECO:0007669"/>
    <property type="project" value="UniProtKB-KW"/>
</dbReference>
<dbReference type="PANTHER" id="PTHR42852:SF6">
    <property type="entry name" value="THIOL:DISULFIDE INTERCHANGE PROTEIN DSBE"/>
    <property type="match status" value="1"/>
</dbReference>
<keyword evidence="8" id="KW-1185">Reference proteome</keyword>
<dbReference type="InterPro" id="IPR036249">
    <property type="entry name" value="Thioredoxin-like_sf"/>
</dbReference>
<dbReference type="SUPFAM" id="SSF52833">
    <property type="entry name" value="Thioredoxin-like"/>
    <property type="match status" value="1"/>
</dbReference>
<dbReference type="GO" id="GO:0005886">
    <property type="term" value="C:plasma membrane"/>
    <property type="evidence" value="ECO:0007669"/>
    <property type="project" value="UniProtKB-SubCell"/>
</dbReference>
<evidence type="ECO:0000256" key="2">
    <source>
        <dbReference type="ARBA" id="ARBA00007758"/>
    </source>
</evidence>
<evidence type="ECO:0000313" key="8">
    <source>
        <dbReference type="Proteomes" id="UP000275394"/>
    </source>
</evidence>
<evidence type="ECO:0000259" key="6">
    <source>
        <dbReference type="PROSITE" id="PS51352"/>
    </source>
</evidence>
<dbReference type="AlphaFoldDB" id="A0A3N2DXS5"/>
<dbReference type="GO" id="GO:0015036">
    <property type="term" value="F:disulfide oxidoreductase activity"/>
    <property type="evidence" value="ECO:0007669"/>
    <property type="project" value="InterPro"/>
</dbReference>
<dbReference type="RefSeq" id="WP_123710655.1">
    <property type="nucleotide sequence ID" value="NZ_RKHR01000003.1"/>
</dbReference>
<organism evidence="7 8">
    <name type="scientific">Sinobacterium caligoides</name>
    <dbReference type="NCBI Taxonomy" id="933926"/>
    <lineage>
        <taxon>Bacteria</taxon>
        <taxon>Pseudomonadati</taxon>
        <taxon>Pseudomonadota</taxon>
        <taxon>Gammaproteobacteria</taxon>
        <taxon>Cellvibrionales</taxon>
        <taxon>Spongiibacteraceae</taxon>
        <taxon>Sinobacterium</taxon>
    </lineage>
</organism>
<sequence>MGRLRMFIPLLLCVALGGMFYSMLTREGYNPQILPSALIGKSVPAFSIQALETPERTMTEADLKGRVILLNVWATWCPTCRIEHPHLMDISRQFGIPIIGLNYKDEDAKAMQWLRQLGNPYEVNIADREGGLGLDLGVYGAPETYVIDRQGVIRYKHVGEVDMNIWLQDLKPVVDRLRAEEQ</sequence>
<dbReference type="PROSITE" id="PS00194">
    <property type="entry name" value="THIOREDOXIN_1"/>
    <property type="match status" value="1"/>
</dbReference>
<keyword evidence="3" id="KW-0201">Cytochrome c-type biogenesis</keyword>
<comment type="similarity">
    <text evidence="2">Belongs to the thioredoxin family. DsbE subfamily.</text>
</comment>
<dbReference type="EMBL" id="RKHR01000003">
    <property type="protein sequence ID" value="ROS04670.1"/>
    <property type="molecule type" value="Genomic_DNA"/>
</dbReference>